<reference evidence="10 11" key="1">
    <citation type="journal article" date="2020" name="Nat. Food">
        <title>A phased Vanilla planifolia genome enables genetic improvement of flavour and production.</title>
        <authorList>
            <person name="Hasing T."/>
            <person name="Tang H."/>
            <person name="Brym M."/>
            <person name="Khazi F."/>
            <person name="Huang T."/>
            <person name="Chambers A.H."/>
        </authorList>
    </citation>
    <scope>NUCLEOTIDE SEQUENCE [LARGE SCALE GENOMIC DNA]</scope>
    <source>
        <tissue evidence="10">Leaf</tissue>
    </source>
</reference>
<feature type="signal peptide" evidence="9">
    <location>
        <begin position="1"/>
        <end position="21"/>
    </location>
</feature>
<comment type="similarity">
    <text evidence="2 8">Belongs to the ZIP transporter (TC 2.A.5) family.</text>
</comment>
<dbReference type="AlphaFoldDB" id="A0A835UCA6"/>
<sequence>MRKPLLLVFWVPMFFFLPIHTRGDCGCDATDEEGMRFHAIPLKIAAIFSILVAGGVGSCLPFVGKWVPFFRQGRNFFFVIKAMAAGVILATAFVHILPKAFDKLSSPCLNPSPWQDFPFAGFVVMVAAIGTTFLETVSAGYYARAKERNVMQPIKLVADEDKAEEGHGASDAHLHSQAMHGCTHRNESGPAEDEVLFRHRLISQVLELGIIVHSVIIGISLGVSKDPSTVRPLVAALSFHQFFEGMGLGGCLVQAQLKLRSMTTMVLLFSFTTPLGIVVGIGISFGYNENDSFAIIIEGVLSSGAAGILIYIGLVDLLAVDFMNPRVQKDEKLQLMLSISLLIGAGLMSLLAKWA</sequence>
<evidence type="ECO:0000256" key="8">
    <source>
        <dbReference type="RuleBase" id="RU362088"/>
    </source>
</evidence>
<evidence type="ECO:0000256" key="5">
    <source>
        <dbReference type="ARBA" id="ARBA00022989"/>
    </source>
</evidence>
<evidence type="ECO:0000256" key="9">
    <source>
        <dbReference type="SAM" id="SignalP"/>
    </source>
</evidence>
<keyword evidence="9" id="KW-0732">Signal</keyword>
<feature type="transmembrane region" description="Helical" evidence="8">
    <location>
        <begin position="293"/>
        <end position="314"/>
    </location>
</feature>
<comment type="subcellular location">
    <subcellularLocation>
        <location evidence="1 8">Membrane</location>
        <topology evidence="1 8">Multi-pass membrane protein</topology>
    </subcellularLocation>
</comment>
<evidence type="ECO:0000313" key="11">
    <source>
        <dbReference type="Proteomes" id="UP000636800"/>
    </source>
</evidence>
<dbReference type="InterPro" id="IPR004698">
    <property type="entry name" value="Zn/Fe_permease_fun/pln"/>
</dbReference>
<comment type="caution">
    <text evidence="10">The sequence shown here is derived from an EMBL/GenBank/DDBJ whole genome shotgun (WGS) entry which is preliminary data.</text>
</comment>
<dbReference type="PANTHER" id="PTHR11040">
    <property type="entry name" value="ZINC/IRON TRANSPORTER"/>
    <property type="match status" value="1"/>
</dbReference>
<dbReference type="OrthoDB" id="27537at2759"/>
<keyword evidence="7 8" id="KW-0472">Membrane</keyword>
<evidence type="ECO:0000256" key="6">
    <source>
        <dbReference type="ARBA" id="ARBA00023065"/>
    </source>
</evidence>
<comment type="caution">
    <text evidence="8">Lacks conserved residue(s) required for the propagation of feature annotation.</text>
</comment>
<dbReference type="PANTHER" id="PTHR11040:SF35">
    <property type="entry name" value="ZINC TRANSPORTER 5"/>
    <property type="match status" value="1"/>
</dbReference>
<keyword evidence="6 8" id="KW-0406">Ion transport</keyword>
<keyword evidence="3 8" id="KW-0813">Transport</keyword>
<feature type="transmembrane region" description="Helical" evidence="8">
    <location>
        <begin position="335"/>
        <end position="354"/>
    </location>
</feature>
<proteinExistence type="inferred from homology"/>
<keyword evidence="4 8" id="KW-0812">Transmembrane</keyword>
<evidence type="ECO:0000256" key="1">
    <source>
        <dbReference type="ARBA" id="ARBA00004141"/>
    </source>
</evidence>
<feature type="transmembrane region" description="Helical" evidence="8">
    <location>
        <begin position="117"/>
        <end position="143"/>
    </location>
</feature>
<organism evidence="10 11">
    <name type="scientific">Vanilla planifolia</name>
    <name type="common">Vanilla</name>
    <dbReference type="NCBI Taxonomy" id="51239"/>
    <lineage>
        <taxon>Eukaryota</taxon>
        <taxon>Viridiplantae</taxon>
        <taxon>Streptophyta</taxon>
        <taxon>Embryophyta</taxon>
        <taxon>Tracheophyta</taxon>
        <taxon>Spermatophyta</taxon>
        <taxon>Magnoliopsida</taxon>
        <taxon>Liliopsida</taxon>
        <taxon>Asparagales</taxon>
        <taxon>Orchidaceae</taxon>
        <taxon>Vanilloideae</taxon>
        <taxon>Vanilleae</taxon>
        <taxon>Vanilla</taxon>
    </lineage>
</organism>
<dbReference type="NCBIfam" id="TIGR00820">
    <property type="entry name" value="zip"/>
    <property type="match status" value="1"/>
</dbReference>
<name>A0A835UCA6_VANPL</name>
<keyword evidence="5 8" id="KW-1133">Transmembrane helix</keyword>
<feature type="transmembrane region" description="Helical" evidence="8">
    <location>
        <begin position="39"/>
        <end position="64"/>
    </location>
</feature>
<dbReference type="Proteomes" id="UP000636800">
    <property type="component" value="Chromosome 12"/>
</dbReference>
<gene>
    <name evidence="10" type="ORF">HPP92_022846</name>
</gene>
<keyword evidence="11" id="KW-1185">Reference proteome</keyword>
<evidence type="ECO:0000256" key="7">
    <source>
        <dbReference type="ARBA" id="ARBA00023136"/>
    </source>
</evidence>
<dbReference type="EMBL" id="JADCNL010000012">
    <property type="protein sequence ID" value="KAG0457689.1"/>
    <property type="molecule type" value="Genomic_DNA"/>
</dbReference>
<dbReference type="GO" id="GO:0005886">
    <property type="term" value="C:plasma membrane"/>
    <property type="evidence" value="ECO:0007669"/>
    <property type="project" value="TreeGrafter"/>
</dbReference>
<protein>
    <submittedName>
        <fullName evidence="10">Uncharacterized protein</fullName>
    </submittedName>
</protein>
<feature type="transmembrane region" description="Helical" evidence="8">
    <location>
        <begin position="265"/>
        <end position="287"/>
    </location>
</feature>
<accession>A0A835UCA6</accession>
<feature type="transmembrane region" description="Helical" evidence="8">
    <location>
        <begin position="76"/>
        <end position="97"/>
    </location>
</feature>
<evidence type="ECO:0000256" key="3">
    <source>
        <dbReference type="ARBA" id="ARBA00022448"/>
    </source>
</evidence>
<dbReference type="GO" id="GO:0005385">
    <property type="term" value="F:zinc ion transmembrane transporter activity"/>
    <property type="evidence" value="ECO:0007669"/>
    <property type="project" value="InterPro"/>
</dbReference>
<evidence type="ECO:0000256" key="2">
    <source>
        <dbReference type="ARBA" id="ARBA00006939"/>
    </source>
</evidence>
<dbReference type="Pfam" id="PF02535">
    <property type="entry name" value="Zip"/>
    <property type="match status" value="1"/>
</dbReference>
<feature type="chain" id="PRO_5032816342" evidence="9">
    <location>
        <begin position="22"/>
        <end position="355"/>
    </location>
</feature>
<dbReference type="InterPro" id="IPR003689">
    <property type="entry name" value="ZIP"/>
</dbReference>
<evidence type="ECO:0000256" key="4">
    <source>
        <dbReference type="ARBA" id="ARBA00022692"/>
    </source>
</evidence>
<evidence type="ECO:0000313" key="10">
    <source>
        <dbReference type="EMBL" id="KAG0457689.1"/>
    </source>
</evidence>